<dbReference type="Proteomes" id="UP000064967">
    <property type="component" value="Chromosome"/>
</dbReference>
<keyword evidence="7" id="KW-0067">ATP-binding</keyword>
<keyword evidence="2" id="KW-0444">Lipid biosynthesis</keyword>
<organism evidence="13 14">
    <name type="scientific">Labilithrix luteola</name>
    <dbReference type="NCBI Taxonomy" id="1391654"/>
    <lineage>
        <taxon>Bacteria</taxon>
        <taxon>Pseudomonadati</taxon>
        <taxon>Myxococcota</taxon>
        <taxon>Polyangia</taxon>
        <taxon>Polyangiales</taxon>
        <taxon>Labilitrichaceae</taxon>
        <taxon>Labilithrix</taxon>
    </lineage>
</organism>
<dbReference type="Pfam" id="PF19279">
    <property type="entry name" value="YegS_C"/>
    <property type="match status" value="1"/>
</dbReference>
<evidence type="ECO:0000256" key="3">
    <source>
        <dbReference type="ARBA" id="ARBA00022679"/>
    </source>
</evidence>
<evidence type="ECO:0000256" key="1">
    <source>
        <dbReference type="ARBA" id="ARBA00001946"/>
    </source>
</evidence>
<evidence type="ECO:0000313" key="13">
    <source>
        <dbReference type="EMBL" id="AKU94314.1"/>
    </source>
</evidence>
<dbReference type="PROSITE" id="PS50146">
    <property type="entry name" value="DAGK"/>
    <property type="match status" value="1"/>
</dbReference>
<dbReference type="PANTHER" id="PTHR12358">
    <property type="entry name" value="SPHINGOSINE KINASE"/>
    <property type="match status" value="1"/>
</dbReference>
<reference evidence="13 14" key="1">
    <citation type="submission" date="2015-08" db="EMBL/GenBank/DDBJ databases">
        <authorList>
            <person name="Babu N.S."/>
            <person name="Beckwith C.J."/>
            <person name="Beseler K.G."/>
            <person name="Brison A."/>
            <person name="Carone J.V."/>
            <person name="Caskin T.P."/>
            <person name="Diamond M."/>
            <person name="Durham M.E."/>
            <person name="Foxe J.M."/>
            <person name="Go M."/>
            <person name="Henderson B.A."/>
            <person name="Jones I.B."/>
            <person name="McGettigan J.A."/>
            <person name="Micheletti S.J."/>
            <person name="Nasrallah M.E."/>
            <person name="Ortiz D."/>
            <person name="Piller C.R."/>
            <person name="Privatt S.R."/>
            <person name="Schneider S.L."/>
            <person name="Sharp S."/>
            <person name="Smith T.C."/>
            <person name="Stanton J.D."/>
            <person name="Ullery H.E."/>
            <person name="Wilson R.J."/>
            <person name="Serrano M.G."/>
            <person name="Buck G."/>
            <person name="Lee V."/>
            <person name="Wang Y."/>
            <person name="Carvalho R."/>
            <person name="Voegtly L."/>
            <person name="Shi R."/>
            <person name="Duckworth R."/>
            <person name="Johnson A."/>
            <person name="Loviza R."/>
            <person name="Walstead R."/>
            <person name="Shah Z."/>
            <person name="Kiflezghi M."/>
            <person name="Wade K."/>
            <person name="Ball S.L."/>
            <person name="Bradley K.W."/>
            <person name="Asai D.J."/>
            <person name="Bowman C.A."/>
            <person name="Russell D.A."/>
            <person name="Pope W.H."/>
            <person name="Jacobs-Sera D."/>
            <person name="Hendrix R.W."/>
            <person name="Hatfull G.F."/>
        </authorList>
    </citation>
    <scope>NUCLEOTIDE SEQUENCE [LARGE SCALE GENOMIC DNA]</scope>
    <source>
        <strain evidence="13 14">DSM 27648</strain>
    </source>
</reference>
<evidence type="ECO:0000256" key="9">
    <source>
        <dbReference type="ARBA" id="ARBA00023098"/>
    </source>
</evidence>
<dbReference type="InterPro" id="IPR016064">
    <property type="entry name" value="NAD/diacylglycerol_kinase_sf"/>
</dbReference>
<dbReference type="GO" id="GO:0008654">
    <property type="term" value="P:phospholipid biosynthetic process"/>
    <property type="evidence" value="ECO:0007669"/>
    <property type="project" value="UniProtKB-KW"/>
</dbReference>
<evidence type="ECO:0000256" key="11">
    <source>
        <dbReference type="ARBA" id="ARBA00023264"/>
    </source>
</evidence>
<dbReference type="EMBL" id="CP012333">
    <property type="protein sequence ID" value="AKU94314.1"/>
    <property type="molecule type" value="Genomic_DNA"/>
</dbReference>
<evidence type="ECO:0000256" key="5">
    <source>
        <dbReference type="ARBA" id="ARBA00022741"/>
    </source>
</evidence>
<evidence type="ECO:0000256" key="2">
    <source>
        <dbReference type="ARBA" id="ARBA00022516"/>
    </source>
</evidence>
<proteinExistence type="predicted"/>
<dbReference type="PANTHER" id="PTHR12358:SF106">
    <property type="entry name" value="LIPID KINASE YEGS"/>
    <property type="match status" value="1"/>
</dbReference>
<dbReference type="InterPro" id="IPR050187">
    <property type="entry name" value="Lipid_Phosphate_FormReg"/>
</dbReference>
<sequence length="311" mass="33323">MKPLLIVNPRSGGGSTGRVFDSMRGTIERALGPFDVAMTERQGHGIELAREGALAGHPLVIAVGGDGTLHEVANGLMFARETSEMARDTRLAMIAQGTGGDFRKSLGLEHRLDKYLEAIASGRERTIDVGRFQGGGKAHHYFVNILSVGMGGLVDRYVAQGGSAFGGKAAYFGASARALINARLGNVVAKVTRDGKTEERRIRSFMIAVCNGRYFGGGMQVAPTAELDDGLFEVVALGATSKLGFVLNTNRIYSGAHMRQSDTVHLRGEKIVFELANQDAREMFLLDVDGEAMGQLPITIEMLPKALTLRA</sequence>
<evidence type="ECO:0000313" key="14">
    <source>
        <dbReference type="Proteomes" id="UP000064967"/>
    </source>
</evidence>
<dbReference type="GO" id="GO:0016301">
    <property type="term" value="F:kinase activity"/>
    <property type="evidence" value="ECO:0007669"/>
    <property type="project" value="UniProtKB-KW"/>
</dbReference>
<dbReference type="Gene3D" id="2.60.200.40">
    <property type="match status" value="1"/>
</dbReference>
<dbReference type="KEGG" id="llu:AKJ09_00978"/>
<keyword evidence="5" id="KW-0547">Nucleotide-binding</keyword>
<evidence type="ECO:0000256" key="4">
    <source>
        <dbReference type="ARBA" id="ARBA00022723"/>
    </source>
</evidence>
<dbReference type="STRING" id="1391654.AKJ09_00978"/>
<keyword evidence="11" id="KW-1208">Phospholipid metabolism</keyword>
<dbReference type="InterPro" id="IPR017438">
    <property type="entry name" value="ATP-NAD_kinase_N"/>
</dbReference>
<evidence type="ECO:0000256" key="8">
    <source>
        <dbReference type="ARBA" id="ARBA00022842"/>
    </source>
</evidence>
<keyword evidence="8" id="KW-0460">Magnesium</keyword>
<dbReference type="RefSeq" id="WP_169927247.1">
    <property type="nucleotide sequence ID" value="NZ_CP012333.1"/>
</dbReference>
<evidence type="ECO:0000256" key="7">
    <source>
        <dbReference type="ARBA" id="ARBA00022840"/>
    </source>
</evidence>
<dbReference type="SMART" id="SM00046">
    <property type="entry name" value="DAGKc"/>
    <property type="match status" value="1"/>
</dbReference>
<evidence type="ECO:0000256" key="6">
    <source>
        <dbReference type="ARBA" id="ARBA00022777"/>
    </source>
</evidence>
<name>A0A0K1PMH3_9BACT</name>
<evidence type="ECO:0000259" key="12">
    <source>
        <dbReference type="PROSITE" id="PS50146"/>
    </source>
</evidence>
<protein>
    <submittedName>
        <fullName evidence="13">Transcription regulator</fullName>
    </submittedName>
</protein>
<evidence type="ECO:0000256" key="10">
    <source>
        <dbReference type="ARBA" id="ARBA00023209"/>
    </source>
</evidence>
<dbReference type="SUPFAM" id="SSF111331">
    <property type="entry name" value="NAD kinase/diacylglycerol kinase-like"/>
    <property type="match status" value="1"/>
</dbReference>
<keyword evidence="6" id="KW-0418">Kinase</keyword>
<keyword evidence="3" id="KW-0808">Transferase</keyword>
<dbReference type="GO" id="GO:0046872">
    <property type="term" value="F:metal ion binding"/>
    <property type="evidence" value="ECO:0007669"/>
    <property type="project" value="UniProtKB-KW"/>
</dbReference>
<comment type="cofactor">
    <cofactor evidence="1">
        <name>Mg(2+)</name>
        <dbReference type="ChEBI" id="CHEBI:18420"/>
    </cofactor>
</comment>
<dbReference type="GO" id="GO:0005524">
    <property type="term" value="F:ATP binding"/>
    <property type="evidence" value="ECO:0007669"/>
    <property type="project" value="UniProtKB-KW"/>
</dbReference>
<keyword evidence="4" id="KW-0479">Metal-binding</keyword>
<gene>
    <name evidence="13" type="ORF">AKJ09_00978</name>
</gene>
<accession>A0A0K1PMH3</accession>
<dbReference type="InterPro" id="IPR045540">
    <property type="entry name" value="YegS/DAGK_C"/>
</dbReference>
<dbReference type="Gene3D" id="3.40.50.10330">
    <property type="entry name" value="Probable inorganic polyphosphate/atp-NAD kinase, domain 1"/>
    <property type="match status" value="1"/>
</dbReference>
<dbReference type="GO" id="GO:0005886">
    <property type="term" value="C:plasma membrane"/>
    <property type="evidence" value="ECO:0007669"/>
    <property type="project" value="TreeGrafter"/>
</dbReference>
<dbReference type="InterPro" id="IPR001206">
    <property type="entry name" value="Diacylglycerol_kinase_cat_dom"/>
</dbReference>
<dbReference type="AlphaFoldDB" id="A0A0K1PMH3"/>
<dbReference type="InterPro" id="IPR005218">
    <property type="entry name" value="Diacylglycerol/lipid_kinase"/>
</dbReference>
<keyword evidence="10" id="KW-0594">Phospholipid biosynthesis</keyword>
<keyword evidence="9" id="KW-0443">Lipid metabolism</keyword>
<dbReference type="NCBIfam" id="TIGR00147">
    <property type="entry name" value="YegS/Rv2252/BmrU family lipid kinase"/>
    <property type="match status" value="1"/>
</dbReference>
<dbReference type="Pfam" id="PF00781">
    <property type="entry name" value="DAGK_cat"/>
    <property type="match status" value="1"/>
</dbReference>
<feature type="domain" description="DAGKc" evidence="12">
    <location>
        <begin position="1"/>
        <end position="136"/>
    </location>
</feature>
<keyword evidence="14" id="KW-1185">Reference proteome</keyword>